<evidence type="ECO:0000313" key="3">
    <source>
        <dbReference type="Proteomes" id="UP001623348"/>
    </source>
</evidence>
<feature type="compositionally biased region" description="Basic and acidic residues" evidence="1">
    <location>
        <begin position="74"/>
        <end position="86"/>
    </location>
</feature>
<dbReference type="Proteomes" id="UP001623348">
    <property type="component" value="Unassembled WGS sequence"/>
</dbReference>
<reference evidence="2 3" key="1">
    <citation type="submission" date="2024-06" db="EMBL/GenBank/DDBJ databases">
        <title>The draft genome of Grus japonensis, version 3.</title>
        <authorList>
            <person name="Nabeshima K."/>
            <person name="Suzuki S."/>
            <person name="Onuma M."/>
        </authorList>
    </citation>
    <scope>NUCLEOTIDE SEQUENCE [LARGE SCALE GENOMIC DNA]</scope>
    <source>
        <strain evidence="2 3">451A</strain>
    </source>
</reference>
<keyword evidence="3" id="KW-1185">Reference proteome</keyword>
<dbReference type="AlphaFoldDB" id="A0ABC9Y3H8"/>
<evidence type="ECO:0000256" key="1">
    <source>
        <dbReference type="SAM" id="MobiDB-lite"/>
    </source>
</evidence>
<protein>
    <submittedName>
        <fullName evidence="2">Centrosomal protein of 135 kDa</fullName>
    </submittedName>
</protein>
<comment type="caution">
    <text evidence="2">The sequence shown here is derived from an EMBL/GenBank/DDBJ whole genome shotgun (WGS) entry which is preliminary data.</text>
</comment>
<proteinExistence type="predicted"/>
<name>A0ABC9Y3H8_GRUJA</name>
<evidence type="ECO:0000313" key="2">
    <source>
        <dbReference type="EMBL" id="GAB0204508.1"/>
    </source>
</evidence>
<accession>A0ABC9Y3H8</accession>
<sequence length="94" mass="10332">MERVLSEKALGGPWWTAKLIKSQQHTTAAKTNGILSALGRPLPENRGCLYSGLVRPYLECCVQFSAPHYKRHMEPLESPEKGHEDGEGLGASIT</sequence>
<gene>
    <name evidence="2" type="ORF">GRJ2_002916400</name>
</gene>
<organism evidence="2 3">
    <name type="scientific">Grus japonensis</name>
    <name type="common">Japanese crane</name>
    <name type="synonym">Red-crowned crane</name>
    <dbReference type="NCBI Taxonomy" id="30415"/>
    <lineage>
        <taxon>Eukaryota</taxon>
        <taxon>Metazoa</taxon>
        <taxon>Chordata</taxon>
        <taxon>Craniata</taxon>
        <taxon>Vertebrata</taxon>
        <taxon>Euteleostomi</taxon>
        <taxon>Archelosauria</taxon>
        <taxon>Archosauria</taxon>
        <taxon>Dinosauria</taxon>
        <taxon>Saurischia</taxon>
        <taxon>Theropoda</taxon>
        <taxon>Coelurosauria</taxon>
        <taxon>Aves</taxon>
        <taxon>Neognathae</taxon>
        <taxon>Neoaves</taxon>
        <taxon>Gruiformes</taxon>
        <taxon>Gruidae</taxon>
        <taxon>Grus</taxon>
    </lineage>
</organism>
<feature type="region of interest" description="Disordered" evidence="1">
    <location>
        <begin position="74"/>
        <end position="94"/>
    </location>
</feature>
<dbReference type="EMBL" id="BAAFJT010000040">
    <property type="protein sequence ID" value="GAB0204508.1"/>
    <property type="molecule type" value="Genomic_DNA"/>
</dbReference>